<dbReference type="Pfam" id="PF13638">
    <property type="entry name" value="PIN_4"/>
    <property type="match status" value="1"/>
</dbReference>
<evidence type="ECO:0000313" key="20">
    <source>
        <dbReference type="Proteomes" id="UP000567922"/>
    </source>
</evidence>
<feature type="domain" description="PIN" evidence="18">
    <location>
        <begin position="11"/>
        <end position="138"/>
    </location>
</feature>
<sequence>MTVSDSARSARTYVLDTSVLLSDPRALLRFDEHKVVLPLVVIGELEAKRHHPELGWFARESLRFLEDLRTQYGRLDSPVPVGDSGGTLRVELNHTDPAVLPAGFRTDSNDSRILACALNLAAEGEDVVLVSKDIPLRVKAGAVGLSADEYHAHDVVISGWTGMTEFDVERSLIDDLFTDGVADVEAARELPCHTGVRLLSPTSSALGRVTADKQVQLVRGDREAFGLHGRSAEQRVALDLLLDETIGIVSLGGRAGTGKSALALCAGLESVLERGNHRKVVVFRPLYAVGGQELGYLPGSENEKMGPWAQAVFDTLEGLASQNVIDEVLSRGMLEVLPLTHIRGRSFHDSFVIVDEAQSLERNVLLTVLSRLGTGSRVVLTHDVAQRDNLRVGRFDGVAAVIEKLKGHPLFAHITLTRSERSPVAALVTEMLEQ</sequence>
<evidence type="ECO:0000256" key="4">
    <source>
        <dbReference type="ARBA" id="ARBA00022741"/>
    </source>
</evidence>
<protein>
    <recommendedName>
        <fullName evidence="16">Protein PhoH2</fullName>
        <ecNumber evidence="15">5.6.2.5</ecNumber>
    </recommendedName>
    <alternativeName>
        <fullName evidence="17">RNA 5'-3' helicase PhoH2</fullName>
    </alternativeName>
</protein>
<comment type="caution">
    <text evidence="19">The sequence shown here is derived from an EMBL/GenBank/DDBJ whole genome shotgun (WGS) entry which is preliminary data.</text>
</comment>
<dbReference type="InterPro" id="IPR027417">
    <property type="entry name" value="P-loop_NTPase"/>
</dbReference>
<evidence type="ECO:0000313" key="19">
    <source>
        <dbReference type="EMBL" id="MBB3036039.1"/>
    </source>
</evidence>
<keyword evidence="9" id="KW-0413">Isomerase</keyword>
<accession>A0A839RIE3</accession>
<comment type="catalytic activity">
    <reaction evidence="12">
        <text>ATP + H2O = ADP + phosphate + H(+)</text>
        <dbReference type="Rhea" id="RHEA:13065"/>
        <dbReference type="ChEBI" id="CHEBI:15377"/>
        <dbReference type="ChEBI" id="CHEBI:15378"/>
        <dbReference type="ChEBI" id="CHEBI:30616"/>
        <dbReference type="ChEBI" id="CHEBI:43474"/>
        <dbReference type="ChEBI" id="CHEBI:456216"/>
    </reaction>
</comment>
<evidence type="ECO:0000256" key="6">
    <source>
        <dbReference type="ARBA" id="ARBA00022840"/>
    </source>
</evidence>
<comment type="catalytic activity">
    <reaction evidence="13">
        <text>n ATP + n H2O + wound RNA = n ADP + n phosphate + unwound RNA.</text>
        <dbReference type="EC" id="5.6.2.5"/>
    </reaction>
</comment>
<evidence type="ECO:0000256" key="10">
    <source>
        <dbReference type="ARBA" id="ARBA00046345"/>
    </source>
</evidence>
<organism evidence="19 20">
    <name type="scientific">Hoyosella altamirensis</name>
    <dbReference type="NCBI Taxonomy" id="616997"/>
    <lineage>
        <taxon>Bacteria</taxon>
        <taxon>Bacillati</taxon>
        <taxon>Actinomycetota</taxon>
        <taxon>Actinomycetes</taxon>
        <taxon>Mycobacteriales</taxon>
        <taxon>Hoyosellaceae</taxon>
        <taxon>Hoyosella</taxon>
    </lineage>
</organism>
<comment type="similarity">
    <text evidence="14">In the C-terminal section; belongs to the PhoH family.</text>
</comment>
<dbReference type="EC" id="5.6.2.5" evidence="15"/>
<dbReference type="GO" id="GO:0016787">
    <property type="term" value="F:hydrolase activity"/>
    <property type="evidence" value="ECO:0007669"/>
    <property type="project" value="UniProtKB-KW"/>
</dbReference>
<name>A0A839RIE3_9ACTN</name>
<gene>
    <name evidence="19" type="ORF">FHU29_000473</name>
</gene>
<evidence type="ECO:0000256" key="12">
    <source>
        <dbReference type="ARBA" id="ARBA00049360"/>
    </source>
</evidence>
<dbReference type="Gene3D" id="3.40.50.1010">
    <property type="entry name" value="5'-nuclease"/>
    <property type="match status" value="1"/>
</dbReference>
<keyword evidence="3" id="KW-0479">Metal-binding</keyword>
<dbReference type="GO" id="GO:0046872">
    <property type="term" value="F:metal ion binding"/>
    <property type="evidence" value="ECO:0007669"/>
    <property type="project" value="UniProtKB-KW"/>
</dbReference>
<keyword evidence="5" id="KW-0378">Hydrolase</keyword>
<reference evidence="19 20" key="1">
    <citation type="submission" date="2020-08" db="EMBL/GenBank/DDBJ databases">
        <title>Sequencing the genomes of 1000 actinobacteria strains.</title>
        <authorList>
            <person name="Klenk H.-P."/>
        </authorList>
    </citation>
    <scope>NUCLEOTIDE SEQUENCE [LARGE SCALE GENOMIC DNA]</scope>
    <source>
        <strain evidence="19 20">DSM 45258</strain>
    </source>
</reference>
<keyword evidence="6" id="KW-0067">ATP-binding</keyword>
<dbReference type="SUPFAM" id="SSF88723">
    <property type="entry name" value="PIN domain-like"/>
    <property type="match status" value="1"/>
</dbReference>
<dbReference type="GO" id="GO:0005829">
    <property type="term" value="C:cytosol"/>
    <property type="evidence" value="ECO:0007669"/>
    <property type="project" value="TreeGrafter"/>
</dbReference>
<dbReference type="InterPro" id="IPR002716">
    <property type="entry name" value="PIN_dom"/>
</dbReference>
<dbReference type="GO" id="GO:0032574">
    <property type="term" value="F:5'-3' RNA helicase activity"/>
    <property type="evidence" value="ECO:0007669"/>
    <property type="project" value="UniProtKB-EC"/>
</dbReference>
<dbReference type="InterPro" id="IPR029060">
    <property type="entry name" value="PIN-like_dom_sf"/>
</dbReference>
<evidence type="ECO:0000256" key="16">
    <source>
        <dbReference type="ARBA" id="ARBA00071584"/>
    </source>
</evidence>
<evidence type="ECO:0000256" key="2">
    <source>
        <dbReference type="ARBA" id="ARBA00022722"/>
    </source>
</evidence>
<dbReference type="AlphaFoldDB" id="A0A839RIE3"/>
<evidence type="ECO:0000256" key="14">
    <source>
        <dbReference type="ARBA" id="ARBA00060962"/>
    </source>
</evidence>
<evidence type="ECO:0000256" key="13">
    <source>
        <dbReference type="ARBA" id="ARBA00052583"/>
    </source>
</evidence>
<evidence type="ECO:0000256" key="15">
    <source>
        <dbReference type="ARBA" id="ARBA00066581"/>
    </source>
</evidence>
<dbReference type="RefSeq" id="WP_183377450.1">
    <property type="nucleotide sequence ID" value="NZ_BDDI01000005.1"/>
</dbReference>
<evidence type="ECO:0000256" key="17">
    <source>
        <dbReference type="ARBA" id="ARBA00076032"/>
    </source>
</evidence>
<proteinExistence type="inferred from homology"/>
<dbReference type="CDD" id="cd09883">
    <property type="entry name" value="PIN_VapC_PhoHL-ATPase"/>
    <property type="match status" value="1"/>
</dbReference>
<dbReference type="Proteomes" id="UP000567922">
    <property type="component" value="Unassembled WGS sequence"/>
</dbReference>
<keyword evidence="20" id="KW-1185">Reference proteome</keyword>
<dbReference type="InterPro" id="IPR051451">
    <property type="entry name" value="PhoH2-like"/>
</dbReference>
<evidence type="ECO:0000256" key="11">
    <source>
        <dbReference type="ARBA" id="ARBA00048548"/>
    </source>
</evidence>
<keyword evidence="7" id="KW-0460">Magnesium</keyword>
<evidence type="ECO:0000256" key="3">
    <source>
        <dbReference type="ARBA" id="ARBA00022723"/>
    </source>
</evidence>
<dbReference type="EMBL" id="JACHWS010000001">
    <property type="protein sequence ID" value="MBB3036039.1"/>
    <property type="molecule type" value="Genomic_DNA"/>
</dbReference>
<dbReference type="FunFam" id="3.40.50.300:FF:000215">
    <property type="entry name" value="ATP-binding protein"/>
    <property type="match status" value="1"/>
</dbReference>
<dbReference type="Pfam" id="PF02562">
    <property type="entry name" value="PhoH"/>
    <property type="match status" value="1"/>
</dbReference>
<dbReference type="SUPFAM" id="SSF52540">
    <property type="entry name" value="P-loop containing nucleoside triphosphate hydrolases"/>
    <property type="match status" value="1"/>
</dbReference>
<evidence type="ECO:0000256" key="7">
    <source>
        <dbReference type="ARBA" id="ARBA00022842"/>
    </source>
</evidence>
<dbReference type="Gene3D" id="3.40.50.300">
    <property type="entry name" value="P-loop containing nucleotide triphosphate hydrolases"/>
    <property type="match status" value="1"/>
</dbReference>
<evidence type="ECO:0000256" key="9">
    <source>
        <dbReference type="ARBA" id="ARBA00023235"/>
    </source>
</evidence>
<evidence type="ECO:0000256" key="5">
    <source>
        <dbReference type="ARBA" id="ARBA00022801"/>
    </source>
</evidence>
<keyword evidence="1" id="KW-1277">Toxin-antitoxin system</keyword>
<comment type="catalytic activity">
    <reaction evidence="11">
        <text>GTP + H2O = GDP + phosphate + H(+)</text>
        <dbReference type="Rhea" id="RHEA:19669"/>
        <dbReference type="ChEBI" id="CHEBI:15377"/>
        <dbReference type="ChEBI" id="CHEBI:15378"/>
        <dbReference type="ChEBI" id="CHEBI:37565"/>
        <dbReference type="ChEBI" id="CHEBI:43474"/>
        <dbReference type="ChEBI" id="CHEBI:58189"/>
    </reaction>
</comment>
<dbReference type="PANTHER" id="PTHR30473">
    <property type="entry name" value="PROTEIN PHOH"/>
    <property type="match status" value="1"/>
</dbReference>
<dbReference type="GO" id="GO:0005524">
    <property type="term" value="F:ATP binding"/>
    <property type="evidence" value="ECO:0007669"/>
    <property type="project" value="UniProtKB-KW"/>
</dbReference>
<evidence type="ECO:0000256" key="1">
    <source>
        <dbReference type="ARBA" id="ARBA00022649"/>
    </source>
</evidence>
<dbReference type="PANTHER" id="PTHR30473:SF2">
    <property type="entry name" value="PIN DOMAIN-CONTAINING PROTEIN"/>
    <property type="match status" value="1"/>
</dbReference>
<evidence type="ECO:0000259" key="18">
    <source>
        <dbReference type="SMART" id="SM00670"/>
    </source>
</evidence>
<evidence type="ECO:0000256" key="8">
    <source>
        <dbReference type="ARBA" id="ARBA00023134"/>
    </source>
</evidence>
<dbReference type="SMART" id="SM00670">
    <property type="entry name" value="PINc"/>
    <property type="match status" value="1"/>
</dbReference>
<keyword evidence="8" id="KW-0342">GTP-binding</keyword>
<dbReference type="GO" id="GO:0005525">
    <property type="term" value="F:GTP binding"/>
    <property type="evidence" value="ECO:0007669"/>
    <property type="project" value="UniProtKB-KW"/>
</dbReference>
<comment type="similarity">
    <text evidence="10">In the N-terminal section; belongs to the PINc/VapC protein family.</text>
</comment>
<dbReference type="InterPro" id="IPR003714">
    <property type="entry name" value="PhoH"/>
</dbReference>
<keyword evidence="2" id="KW-0540">Nuclease</keyword>
<dbReference type="GO" id="GO:0004518">
    <property type="term" value="F:nuclease activity"/>
    <property type="evidence" value="ECO:0007669"/>
    <property type="project" value="UniProtKB-KW"/>
</dbReference>
<keyword evidence="4" id="KW-0547">Nucleotide-binding</keyword>